<keyword evidence="3 13" id="KW-0138">CF(0)</keyword>
<dbReference type="PANTHER" id="PTHR33445">
    <property type="entry name" value="ATP SYNTHASE SUBUNIT B', CHLOROPLASTIC"/>
    <property type="match status" value="1"/>
</dbReference>
<comment type="subcellular location">
    <subcellularLocation>
        <location evidence="13">Cell membrane</location>
        <topology evidence="13">Single-pass membrane protein</topology>
    </subcellularLocation>
    <subcellularLocation>
        <location evidence="12">Endomembrane system</location>
        <topology evidence="12">Single-pass membrane protein</topology>
    </subcellularLocation>
</comment>
<keyword evidence="13" id="KW-1003">Cell membrane</keyword>
<evidence type="ECO:0000256" key="3">
    <source>
        <dbReference type="ARBA" id="ARBA00022547"/>
    </source>
</evidence>
<dbReference type="CDD" id="cd06503">
    <property type="entry name" value="ATP-synt_Fo_b"/>
    <property type="match status" value="1"/>
</dbReference>
<comment type="similarity">
    <text evidence="1 13 14">Belongs to the ATPase B chain family.</text>
</comment>
<keyword evidence="7 13" id="KW-0406">Ion transport</keyword>
<dbReference type="Pfam" id="PF00430">
    <property type="entry name" value="ATP-synt_B"/>
    <property type="match status" value="1"/>
</dbReference>
<keyword evidence="15" id="KW-0175">Coiled coil</keyword>
<feature type="transmembrane region" description="Helical" evidence="13">
    <location>
        <begin position="12"/>
        <end position="29"/>
    </location>
</feature>
<dbReference type="InterPro" id="IPR002146">
    <property type="entry name" value="ATP_synth_b/b'su_bac/chlpt"/>
</dbReference>
<dbReference type="GO" id="GO:0045259">
    <property type="term" value="C:proton-transporting ATP synthase complex"/>
    <property type="evidence" value="ECO:0007669"/>
    <property type="project" value="UniProtKB-KW"/>
</dbReference>
<dbReference type="EMBL" id="AP028679">
    <property type="protein sequence ID" value="BEQ12979.1"/>
    <property type="molecule type" value="Genomic_DNA"/>
</dbReference>
<evidence type="ECO:0000256" key="11">
    <source>
        <dbReference type="ARBA" id="ARBA00025614"/>
    </source>
</evidence>
<evidence type="ECO:0000256" key="9">
    <source>
        <dbReference type="ARBA" id="ARBA00023310"/>
    </source>
</evidence>
<evidence type="ECO:0000256" key="1">
    <source>
        <dbReference type="ARBA" id="ARBA00005513"/>
    </source>
</evidence>
<protein>
    <recommendedName>
        <fullName evidence="13">ATP synthase subunit b</fullName>
    </recommendedName>
    <alternativeName>
        <fullName evidence="13">ATP synthase F(0) sector subunit b</fullName>
    </alternativeName>
    <alternativeName>
        <fullName evidence="13">ATPase subunit I</fullName>
    </alternativeName>
    <alternativeName>
        <fullName evidence="13">F-type ATPase subunit b</fullName>
        <shortName evidence="13">F-ATPase subunit b</shortName>
    </alternativeName>
</protein>
<comment type="subunit">
    <text evidence="13">F-type ATPases have 2 components, F(1) - the catalytic core - and F(0) - the membrane proton channel. F(1) has five subunits: alpha(3), beta(3), gamma(1), delta(1), epsilon(1). F(0) has three main subunits: a(1), b(2) and c(10-14). The alpha and beta chains form an alternating ring which encloses part of the gamma chain. F(1) is attached to F(0) by a central stalk formed by the gamma and epsilon chains, while a peripheral stalk is formed by the delta and b chains.</text>
</comment>
<dbReference type="RefSeq" id="WP_338604094.1">
    <property type="nucleotide sequence ID" value="NZ_AP028679.1"/>
</dbReference>
<evidence type="ECO:0000256" key="7">
    <source>
        <dbReference type="ARBA" id="ARBA00023065"/>
    </source>
</evidence>
<comment type="function">
    <text evidence="10 13">F(1)F(0) ATP synthase produces ATP from ADP in the presence of a proton or sodium gradient. F-type ATPases consist of two structural domains, F(1) containing the extramembraneous catalytic core and F(0) containing the membrane proton channel, linked together by a central stalk and a peripheral stalk. During catalysis, ATP synthesis in the catalytic domain of F(1) is coupled via a rotary mechanism of the central stalk subunits to proton translocation.</text>
</comment>
<evidence type="ECO:0000256" key="4">
    <source>
        <dbReference type="ARBA" id="ARBA00022692"/>
    </source>
</evidence>
<dbReference type="Proteomes" id="UP001366166">
    <property type="component" value="Chromosome"/>
</dbReference>
<dbReference type="GO" id="GO:0046961">
    <property type="term" value="F:proton-transporting ATPase activity, rotational mechanism"/>
    <property type="evidence" value="ECO:0007669"/>
    <property type="project" value="TreeGrafter"/>
</dbReference>
<evidence type="ECO:0000256" key="10">
    <source>
        <dbReference type="ARBA" id="ARBA00025198"/>
    </source>
</evidence>
<proteinExistence type="inferred from homology"/>
<dbReference type="AlphaFoldDB" id="A0AAU9EEK0"/>
<reference evidence="17" key="1">
    <citation type="journal article" date="2023" name="Arch. Microbiol.">
        <title>Desulfoferula mesophilus gen. nov. sp. nov., a mesophilic sulfate-reducing bacterium isolated from a brackish lake sediment.</title>
        <authorList>
            <person name="Watanabe T."/>
            <person name="Yabe T."/>
            <person name="Tsuji J.M."/>
            <person name="Fukui M."/>
        </authorList>
    </citation>
    <scope>NUCLEOTIDE SEQUENCE [LARGE SCALE GENOMIC DNA]</scope>
    <source>
        <strain evidence="17">12FAK</strain>
    </source>
</reference>
<dbReference type="InterPro" id="IPR050059">
    <property type="entry name" value="ATP_synthase_B_chain"/>
</dbReference>
<keyword evidence="8 13" id="KW-0472">Membrane</keyword>
<keyword evidence="9 13" id="KW-0066">ATP synthesis</keyword>
<gene>
    <name evidence="13 16" type="primary">atpF</name>
    <name evidence="16" type="ORF">FAK_00450</name>
</gene>
<organism evidence="16 17">
    <name type="scientific">Desulfoferula mesophila</name>
    <dbReference type="NCBI Taxonomy" id="3058419"/>
    <lineage>
        <taxon>Bacteria</taxon>
        <taxon>Pseudomonadati</taxon>
        <taxon>Thermodesulfobacteriota</taxon>
        <taxon>Desulfarculia</taxon>
        <taxon>Desulfarculales</taxon>
        <taxon>Desulfarculaceae</taxon>
        <taxon>Desulfoferula</taxon>
    </lineage>
</organism>
<dbReference type="GO" id="GO:0005886">
    <property type="term" value="C:plasma membrane"/>
    <property type="evidence" value="ECO:0007669"/>
    <property type="project" value="UniProtKB-SubCell"/>
</dbReference>
<comment type="function">
    <text evidence="11">Component of the F(0) channel, it forms part of the peripheral stalk, linking F(1) to F(0). The b'-subunit is a diverged and duplicated form of b found in plants and photosynthetic bacteria.</text>
</comment>
<keyword evidence="6 13" id="KW-1133">Transmembrane helix</keyword>
<dbReference type="GO" id="GO:0046933">
    <property type="term" value="F:proton-transporting ATP synthase activity, rotational mechanism"/>
    <property type="evidence" value="ECO:0007669"/>
    <property type="project" value="UniProtKB-UniRule"/>
</dbReference>
<evidence type="ECO:0000256" key="13">
    <source>
        <dbReference type="HAMAP-Rule" id="MF_01398"/>
    </source>
</evidence>
<evidence type="ECO:0000256" key="15">
    <source>
        <dbReference type="SAM" id="Coils"/>
    </source>
</evidence>
<evidence type="ECO:0000256" key="6">
    <source>
        <dbReference type="ARBA" id="ARBA00022989"/>
    </source>
</evidence>
<dbReference type="KEGG" id="dmp:FAK_00450"/>
<evidence type="ECO:0000256" key="12">
    <source>
        <dbReference type="ARBA" id="ARBA00037847"/>
    </source>
</evidence>
<keyword evidence="2 13" id="KW-0813">Transport</keyword>
<keyword evidence="4 13" id="KW-0812">Transmembrane</keyword>
<name>A0AAU9EEK0_9BACT</name>
<evidence type="ECO:0000256" key="8">
    <source>
        <dbReference type="ARBA" id="ARBA00023136"/>
    </source>
</evidence>
<evidence type="ECO:0000256" key="2">
    <source>
        <dbReference type="ARBA" id="ARBA00022448"/>
    </source>
</evidence>
<accession>A0AAU9EEK0</accession>
<evidence type="ECO:0000313" key="16">
    <source>
        <dbReference type="EMBL" id="BEQ12979.1"/>
    </source>
</evidence>
<evidence type="ECO:0000256" key="5">
    <source>
        <dbReference type="ARBA" id="ARBA00022781"/>
    </source>
</evidence>
<dbReference type="HAMAP" id="MF_01398">
    <property type="entry name" value="ATP_synth_b_bprime"/>
    <property type="match status" value="1"/>
</dbReference>
<feature type="coiled-coil region" evidence="15">
    <location>
        <begin position="54"/>
        <end position="81"/>
    </location>
</feature>
<keyword evidence="5 13" id="KW-0375">Hydrogen ion transport</keyword>
<sequence>MVSIDIDASLFWQIGNFLLLLVALNYLLYRPIRGILRQRAEKVAQLNGDITSSEEGAKAKAAELEANLVQARRDGAEVREEIKNQGHGTEREIIDAATAEMEQTVANVREEIVGEIGQARQDLKGQVQSFGQELAQKLLGRSLQ</sequence>
<dbReference type="GO" id="GO:0012505">
    <property type="term" value="C:endomembrane system"/>
    <property type="evidence" value="ECO:0007669"/>
    <property type="project" value="UniProtKB-SubCell"/>
</dbReference>
<keyword evidence="17" id="KW-1185">Reference proteome</keyword>
<evidence type="ECO:0000256" key="14">
    <source>
        <dbReference type="RuleBase" id="RU003848"/>
    </source>
</evidence>
<dbReference type="PANTHER" id="PTHR33445:SF2">
    <property type="entry name" value="ATP SYNTHASE SUBUNIT B', CHLOROPLASTIC"/>
    <property type="match status" value="1"/>
</dbReference>
<evidence type="ECO:0000313" key="17">
    <source>
        <dbReference type="Proteomes" id="UP001366166"/>
    </source>
</evidence>